<evidence type="ECO:0000313" key="2">
    <source>
        <dbReference type="EMBL" id="CAL4780776.1"/>
    </source>
</evidence>
<dbReference type="EMBL" id="CAMXCT020001835">
    <property type="protein sequence ID" value="CAL1146839.1"/>
    <property type="molecule type" value="Genomic_DNA"/>
</dbReference>
<evidence type="ECO:0000313" key="1">
    <source>
        <dbReference type="EMBL" id="CAI3993464.1"/>
    </source>
</evidence>
<accession>A0A9P1CJV6</accession>
<evidence type="ECO:0000313" key="3">
    <source>
        <dbReference type="Proteomes" id="UP001152797"/>
    </source>
</evidence>
<dbReference type="EMBL" id="CAMXCT030001835">
    <property type="protein sequence ID" value="CAL4780776.1"/>
    <property type="molecule type" value="Genomic_DNA"/>
</dbReference>
<proteinExistence type="predicted"/>
<reference evidence="2 3" key="2">
    <citation type="submission" date="2024-05" db="EMBL/GenBank/DDBJ databases">
        <authorList>
            <person name="Chen Y."/>
            <person name="Shah S."/>
            <person name="Dougan E. K."/>
            <person name="Thang M."/>
            <person name="Chan C."/>
        </authorList>
    </citation>
    <scope>NUCLEOTIDE SEQUENCE [LARGE SCALE GENOMIC DNA]</scope>
</reference>
<dbReference type="Proteomes" id="UP001152797">
    <property type="component" value="Unassembled WGS sequence"/>
</dbReference>
<dbReference type="AlphaFoldDB" id="A0A9P1CJV6"/>
<name>A0A9P1CJV6_9DINO</name>
<gene>
    <name evidence="1" type="ORF">C1SCF055_LOCUS20210</name>
</gene>
<organism evidence="1">
    <name type="scientific">Cladocopium goreaui</name>
    <dbReference type="NCBI Taxonomy" id="2562237"/>
    <lineage>
        <taxon>Eukaryota</taxon>
        <taxon>Sar</taxon>
        <taxon>Alveolata</taxon>
        <taxon>Dinophyceae</taxon>
        <taxon>Suessiales</taxon>
        <taxon>Symbiodiniaceae</taxon>
        <taxon>Cladocopium</taxon>
    </lineage>
</organism>
<dbReference type="EMBL" id="CAMXCT010001835">
    <property type="protein sequence ID" value="CAI3993464.1"/>
    <property type="molecule type" value="Genomic_DNA"/>
</dbReference>
<comment type="caution">
    <text evidence="1">The sequence shown here is derived from an EMBL/GenBank/DDBJ whole genome shotgun (WGS) entry which is preliminary data.</text>
</comment>
<sequence>MDEEEMFYLVSSAAYGTKDAPRGWYKNLDPTMKIEDFMPLPYEPAAYVLHPPDGSLAGLVTVHVDDLLWTGGGYIEKKMDAIQAKYNFGKVSVNKFAYCGREVLKDERGAHITCPSLMDRVRMIHLTPEGKKKPDMPVSEKLRGQLRGVIGSLAWLARVCRPDLSYAVCKLQSSVHTANINDVKYANKIVELAKRDPNKGNHRHPGCLACSRLRRERKWSEVGAQEPIGQIAAETLSLLLGSEEADHLRFVLYSIKGPNHHRANWTTDAMDEIDVDWFTDCRSLFQHVNQSGLHVVTDKRLAIDLSGIRQQVWRKKGEAYGDPLITDRVPAGATTALHWTTTDRMLADPLTKGMKHAAGLNLLMSGGSVSLIPTKHNECESKDEITMDMDA</sequence>
<dbReference type="OrthoDB" id="423034at2759"/>
<reference evidence="1" key="1">
    <citation type="submission" date="2022-10" db="EMBL/GenBank/DDBJ databases">
        <authorList>
            <person name="Chen Y."/>
            <person name="Dougan E. K."/>
            <person name="Chan C."/>
            <person name="Rhodes N."/>
            <person name="Thang M."/>
        </authorList>
    </citation>
    <scope>NUCLEOTIDE SEQUENCE</scope>
</reference>
<protein>
    <submittedName>
        <fullName evidence="2">Retrovirus-related Pol polyprotein from transposon RE2 (Retro element 2) (AtRE2)</fullName>
    </submittedName>
</protein>
<keyword evidence="3" id="KW-1185">Reference proteome</keyword>